<dbReference type="RefSeq" id="WP_246750801.1">
    <property type="nucleotide sequence ID" value="NZ_JACWCW010000067.1"/>
</dbReference>
<dbReference type="InterPro" id="IPR036909">
    <property type="entry name" value="Cyt_c-like_dom_sf"/>
</dbReference>
<keyword evidence="1" id="KW-0732">Signal</keyword>
<comment type="caution">
    <text evidence="2">The sequence shown here is derived from an EMBL/GenBank/DDBJ whole genome shotgun (WGS) entry which is preliminary data.</text>
</comment>
<feature type="chain" id="PRO_5047142836" evidence="1">
    <location>
        <begin position="34"/>
        <end position="115"/>
    </location>
</feature>
<evidence type="ECO:0000313" key="2">
    <source>
        <dbReference type="EMBL" id="MEN3226213.1"/>
    </source>
</evidence>
<protein>
    <submittedName>
        <fullName evidence="2">Cytochrome c</fullName>
    </submittedName>
</protein>
<dbReference type="EMBL" id="JAQYXL010000001">
    <property type="protein sequence ID" value="MEN3226213.1"/>
    <property type="molecule type" value="Genomic_DNA"/>
</dbReference>
<gene>
    <name evidence="2" type="ORF">PUR21_00730</name>
</gene>
<dbReference type="Proteomes" id="UP001404845">
    <property type="component" value="Unassembled WGS sequence"/>
</dbReference>
<dbReference type="SUPFAM" id="SSF46626">
    <property type="entry name" value="Cytochrome c"/>
    <property type="match status" value="1"/>
</dbReference>
<evidence type="ECO:0000313" key="3">
    <source>
        <dbReference type="Proteomes" id="UP001404845"/>
    </source>
</evidence>
<dbReference type="Gene3D" id="1.10.760.10">
    <property type="entry name" value="Cytochrome c-like domain"/>
    <property type="match status" value="1"/>
</dbReference>
<keyword evidence="3" id="KW-1185">Reference proteome</keyword>
<accession>A0ABU9Z4L7</accession>
<organism evidence="2 3">
    <name type="scientific">Methylorubrum rhodesianum</name>
    <dbReference type="NCBI Taxonomy" id="29427"/>
    <lineage>
        <taxon>Bacteria</taxon>
        <taxon>Pseudomonadati</taxon>
        <taxon>Pseudomonadota</taxon>
        <taxon>Alphaproteobacteria</taxon>
        <taxon>Hyphomicrobiales</taxon>
        <taxon>Methylobacteriaceae</taxon>
        <taxon>Methylorubrum</taxon>
    </lineage>
</organism>
<reference evidence="2 3" key="1">
    <citation type="journal article" date="2023" name="PLoS ONE">
        <title>Complete genome assembly of Hawai'i environmental nontuberculous mycobacteria reveals unexpected co-isolation with methylobacteria.</title>
        <authorList>
            <person name="Hendrix J."/>
            <person name="Epperson L.E."/>
            <person name="Tong E.I."/>
            <person name="Chan Y.L."/>
            <person name="Hasan N.A."/>
            <person name="Dawrs S.N."/>
            <person name="Norton G.J."/>
            <person name="Virdi R."/>
            <person name="Crooks J.L."/>
            <person name="Chan E.D."/>
            <person name="Honda J.R."/>
            <person name="Strong M."/>
        </authorList>
    </citation>
    <scope>NUCLEOTIDE SEQUENCE [LARGE SCALE GENOMIC DNA]</scope>
    <source>
        <strain evidence="2 3">NJH_HI01</strain>
    </source>
</reference>
<feature type="signal peptide" evidence="1">
    <location>
        <begin position="1"/>
        <end position="33"/>
    </location>
</feature>
<evidence type="ECO:0000256" key="1">
    <source>
        <dbReference type="SAM" id="SignalP"/>
    </source>
</evidence>
<name>A0ABU9Z4L7_9HYPH</name>
<proteinExistence type="predicted"/>
<sequence length="115" mass="12069">MTSSTPTTRSAGRIARTGLAALTLLLVSACYDAAEAGPVTYDLPEDTAKLRPGPGVEIAESHCLTCHSPDYIAMQPPKKGHAFWAAEVTKMIKVYGAPIGEADAKAIADYLAASY</sequence>